<comment type="caution">
    <text evidence="3">The sequence shown here is derived from an EMBL/GenBank/DDBJ whole genome shotgun (WGS) entry which is preliminary data.</text>
</comment>
<evidence type="ECO:0000313" key="3">
    <source>
        <dbReference type="EMBL" id="MFN2974546.1"/>
    </source>
</evidence>
<sequence>MNEPEERTPADDRLDAVLTALGTARPEDGLEQRLARRLAQVPGRETTPARWVRFRPALTLASAGVLAAVALAALLVNAPRQPDERSSAKSPSMPRANSLWVAVPEPAPVISPKDAERKEKWPHVATMHQPQASVLTANASTSARGSADEASFPAPKMLLTEQERLLLRVAHRNDPEEIAMLDPVQRDLTLARERAESTKFFAPEPLSPEMQQEIKAALRSQYVNTPPPPELADSTSDRSTR</sequence>
<accession>A0ABW9KHX2</accession>
<name>A0ABW9KHX2_9BACT</name>
<keyword evidence="2" id="KW-1133">Transmembrane helix</keyword>
<dbReference type="Proteomes" id="UP001634747">
    <property type="component" value="Unassembled WGS sequence"/>
</dbReference>
<reference evidence="3 4" key="1">
    <citation type="submission" date="2024-12" db="EMBL/GenBank/DDBJ databases">
        <authorList>
            <person name="Lee Y."/>
        </authorList>
    </citation>
    <scope>NUCLEOTIDE SEQUENCE [LARGE SCALE GENOMIC DNA]</scope>
    <source>
        <strain evidence="3 4">03SUJ4</strain>
    </source>
</reference>
<gene>
    <name evidence="3" type="ORF">ACK2TP_02095</name>
</gene>
<dbReference type="EMBL" id="JBJYXY010000001">
    <property type="protein sequence ID" value="MFN2974546.1"/>
    <property type="molecule type" value="Genomic_DNA"/>
</dbReference>
<feature type="transmembrane region" description="Helical" evidence="2">
    <location>
        <begin position="57"/>
        <end position="76"/>
    </location>
</feature>
<evidence type="ECO:0000256" key="1">
    <source>
        <dbReference type="SAM" id="MobiDB-lite"/>
    </source>
</evidence>
<organism evidence="3 4">
    <name type="scientific">Terriglobus aquaticus</name>
    <dbReference type="NCBI Taxonomy" id="940139"/>
    <lineage>
        <taxon>Bacteria</taxon>
        <taxon>Pseudomonadati</taxon>
        <taxon>Acidobacteriota</taxon>
        <taxon>Terriglobia</taxon>
        <taxon>Terriglobales</taxon>
        <taxon>Acidobacteriaceae</taxon>
        <taxon>Terriglobus</taxon>
    </lineage>
</organism>
<feature type="region of interest" description="Disordered" evidence="1">
    <location>
        <begin position="219"/>
        <end position="241"/>
    </location>
</feature>
<keyword evidence="2" id="KW-0472">Membrane</keyword>
<evidence type="ECO:0008006" key="5">
    <source>
        <dbReference type="Google" id="ProtNLM"/>
    </source>
</evidence>
<evidence type="ECO:0000256" key="2">
    <source>
        <dbReference type="SAM" id="Phobius"/>
    </source>
</evidence>
<protein>
    <recommendedName>
        <fullName evidence="5">DUF3106 domain-containing protein</fullName>
    </recommendedName>
</protein>
<proteinExistence type="predicted"/>
<keyword evidence="2" id="KW-0812">Transmembrane</keyword>
<keyword evidence="4" id="KW-1185">Reference proteome</keyword>
<dbReference type="RefSeq" id="WP_263413890.1">
    <property type="nucleotide sequence ID" value="NZ_BAABBH010000001.1"/>
</dbReference>
<evidence type="ECO:0000313" key="4">
    <source>
        <dbReference type="Proteomes" id="UP001634747"/>
    </source>
</evidence>